<dbReference type="OrthoDB" id="9815229at2"/>
<reference evidence="4 5" key="1">
    <citation type="submission" date="2018-09" db="EMBL/GenBank/DDBJ databases">
        <title>Marinorhizobium profundi gen. nov., sp. nov., isolated from a deep-sea sediment sample from the New Britain Trench and proposal of Marinorhizobiaceae fam. nov. in the order Rhizobiales of the class Alphaproteobacteria.</title>
        <authorList>
            <person name="Cao J."/>
        </authorList>
    </citation>
    <scope>NUCLEOTIDE SEQUENCE [LARGE SCALE GENOMIC DNA]</scope>
    <source>
        <strain evidence="4 5">WS11</strain>
    </source>
</reference>
<protein>
    <submittedName>
        <fullName evidence="4">Secretion activator protein</fullName>
    </submittedName>
</protein>
<sequence>MSTAKFRRCNDVTKMWEGGWSNHPADPGGKTMYGVTEAVYHAWLRQRGKPVRPVRQITLAEAEQIYFEQYWVPSGGPTLASGVDLATYDASVNSGVSRARKWLLASIGGPDHETVKRICATRLSFMRSLNIWNTFGRGWARRVADIEAKGVAWALTAANDNSDLVRQQLGDEADKARSKAHKQTGAAAGAGGGGAISLDQGAQLGDWILAGIAFVAFAALAFLIIRSVINSHRATAYAREAANA</sequence>
<name>A0A3Q8XPW6_9HYPH</name>
<keyword evidence="5" id="KW-1185">Reference proteome</keyword>
<evidence type="ECO:0000259" key="3">
    <source>
        <dbReference type="Pfam" id="PF05838"/>
    </source>
</evidence>
<keyword evidence="2" id="KW-0472">Membrane</keyword>
<evidence type="ECO:0000256" key="1">
    <source>
        <dbReference type="SAM" id="MobiDB-lite"/>
    </source>
</evidence>
<dbReference type="KEGG" id="abaw:D5400_16045"/>
<dbReference type="InterPro" id="IPR023346">
    <property type="entry name" value="Lysozyme-like_dom_sf"/>
</dbReference>
<evidence type="ECO:0000313" key="5">
    <source>
        <dbReference type="Proteomes" id="UP000268192"/>
    </source>
</evidence>
<keyword evidence="2" id="KW-0812">Transmembrane</keyword>
<keyword evidence="2" id="KW-1133">Transmembrane helix</keyword>
<dbReference type="Proteomes" id="UP000268192">
    <property type="component" value="Chromosome"/>
</dbReference>
<dbReference type="SUPFAM" id="SSF53955">
    <property type="entry name" value="Lysozyme-like"/>
    <property type="match status" value="1"/>
</dbReference>
<dbReference type="AlphaFoldDB" id="A0A3Q8XPW6"/>
<accession>A0A3Q8XPW6</accession>
<dbReference type="CDD" id="cd13926">
    <property type="entry name" value="N-acetylmuramidase_GH108"/>
    <property type="match status" value="1"/>
</dbReference>
<gene>
    <name evidence="4" type="ORF">D5400_16045</name>
</gene>
<proteinExistence type="predicted"/>
<dbReference type="Gene3D" id="1.20.141.10">
    <property type="entry name" value="Chitosanase, subunit A, domain 1"/>
    <property type="match status" value="1"/>
</dbReference>
<dbReference type="RefSeq" id="WP_126010899.1">
    <property type="nucleotide sequence ID" value="NZ_CP032509.1"/>
</dbReference>
<organism evidence="4 5">
    <name type="scientific">Georhizobium profundi</name>
    <dbReference type="NCBI Taxonomy" id="2341112"/>
    <lineage>
        <taxon>Bacteria</taxon>
        <taxon>Pseudomonadati</taxon>
        <taxon>Pseudomonadota</taxon>
        <taxon>Alphaproteobacteria</taxon>
        <taxon>Hyphomicrobiales</taxon>
        <taxon>Rhizobiaceae</taxon>
        <taxon>Georhizobium</taxon>
    </lineage>
</organism>
<feature type="region of interest" description="Disordered" evidence="1">
    <location>
        <begin position="171"/>
        <end position="192"/>
    </location>
</feature>
<feature type="domain" description="TtsA-like Glycoside hydrolase family 108" evidence="3">
    <location>
        <begin position="13"/>
        <end position="95"/>
    </location>
</feature>
<dbReference type="InterPro" id="IPR008565">
    <property type="entry name" value="TtsA-like_GH18_dom"/>
</dbReference>
<evidence type="ECO:0000313" key="4">
    <source>
        <dbReference type="EMBL" id="AZN72578.1"/>
    </source>
</evidence>
<evidence type="ECO:0000256" key="2">
    <source>
        <dbReference type="SAM" id="Phobius"/>
    </source>
</evidence>
<feature type="transmembrane region" description="Helical" evidence="2">
    <location>
        <begin position="207"/>
        <end position="229"/>
    </location>
</feature>
<dbReference type="Pfam" id="PF05838">
    <property type="entry name" value="Glyco_hydro_108"/>
    <property type="match status" value="1"/>
</dbReference>
<dbReference type="EMBL" id="CP032509">
    <property type="protein sequence ID" value="AZN72578.1"/>
    <property type="molecule type" value="Genomic_DNA"/>
</dbReference>